<dbReference type="Gene3D" id="1.10.630.10">
    <property type="entry name" value="Cytochrome P450"/>
    <property type="match status" value="1"/>
</dbReference>
<evidence type="ECO:0000256" key="13">
    <source>
        <dbReference type="RuleBase" id="RU000461"/>
    </source>
</evidence>
<comment type="subcellular location">
    <subcellularLocation>
        <location evidence="2">Membrane</location>
        <topology evidence="2">Single-pass membrane protein</topology>
    </subcellularLocation>
</comment>
<dbReference type="InterPro" id="IPR036396">
    <property type="entry name" value="Cyt_P450_sf"/>
</dbReference>
<dbReference type="PANTHER" id="PTHR24287">
    <property type="entry name" value="P450, PUTATIVE (EUROFUNG)-RELATED"/>
    <property type="match status" value="1"/>
</dbReference>
<dbReference type="InterPro" id="IPR017972">
    <property type="entry name" value="Cyt_P450_CS"/>
</dbReference>
<comment type="caution">
    <text evidence="14">The sequence shown here is derived from an EMBL/GenBank/DDBJ whole genome shotgun (WGS) entry which is preliminary data.</text>
</comment>
<evidence type="ECO:0000313" key="14">
    <source>
        <dbReference type="EMBL" id="GAB0134450.1"/>
    </source>
</evidence>
<dbReference type="SUPFAM" id="SSF48264">
    <property type="entry name" value="Cytochrome P450"/>
    <property type="match status" value="1"/>
</dbReference>
<keyword evidence="11" id="KW-0472">Membrane</keyword>
<dbReference type="PRINTS" id="PR01239">
    <property type="entry name" value="EP450IICYP52"/>
</dbReference>
<evidence type="ECO:0000256" key="6">
    <source>
        <dbReference type="ARBA" id="ARBA00022723"/>
    </source>
</evidence>
<evidence type="ECO:0000256" key="2">
    <source>
        <dbReference type="ARBA" id="ARBA00004167"/>
    </source>
</evidence>
<dbReference type="Proteomes" id="UP001562357">
    <property type="component" value="Unassembled WGS sequence"/>
</dbReference>
<keyword evidence="12" id="KW-0325">Glycoprotein</keyword>
<dbReference type="Pfam" id="PF00067">
    <property type="entry name" value="p450"/>
    <property type="match status" value="1"/>
</dbReference>
<evidence type="ECO:0000313" key="15">
    <source>
        <dbReference type="Proteomes" id="UP001562357"/>
    </source>
</evidence>
<dbReference type="PRINTS" id="PR00464">
    <property type="entry name" value="EP450II"/>
</dbReference>
<evidence type="ECO:0000256" key="11">
    <source>
        <dbReference type="ARBA" id="ARBA00023136"/>
    </source>
</evidence>
<keyword evidence="5" id="KW-0812">Transmembrane</keyword>
<accession>A0ABQ0CLX5</accession>
<proteinExistence type="inferred from homology"/>
<sequence length="532" mass="60406">MPMSVVLAGIALGAALMLMLVNSVLTSLRHRAKARELGCKPLVRTPSLDPSGIWALYLGFKASKAKRFPDFLQEVYNRIQEHQGRAVSTSALVSPFFKRVIFTAEPRNIQTMLALKFKDFGLGVNRTENFAPLLGNGIFATNGKQWEHSRALLRPQFVRSQVSDLDLEERHVKNMMAVLDQHLGRDGWTGLVDLQVLFFRLTLDSATEFLFGESVNSQIDQQHSIKNTGKDDGSFAYAFDRSQFIMAIAARLGKNYWLMHTPEFRRMVQRVHDFVDYFVQKAMNKPSEKKADHYVFLNALAEQTQDPAEVRSQLLNILLAGRDTTASLLGWFFHTLADERYQPIYKRLRKIIVEDFGPYSDPRSVTFERMKNCQYLQWCINEALRLFPVVPMNVRTALTDTTLPTGGGPDGTWPVFVPKGTDIGYSVYIMHRRKDLWGEDAEVFRPERWETRKPGWDYLPFNGGPRICIGQQFALTEIAYVVVRMMQRIDEVDGSAAGPVKHGLTLTNCPADGVKLRLHFAEQAYGSGSDVR</sequence>
<evidence type="ECO:0000256" key="3">
    <source>
        <dbReference type="ARBA" id="ARBA00010617"/>
    </source>
</evidence>
<evidence type="ECO:0008006" key="16">
    <source>
        <dbReference type="Google" id="ProtNLM"/>
    </source>
</evidence>
<evidence type="ECO:0000256" key="12">
    <source>
        <dbReference type="ARBA" id="ARBA00023180"/>
    </source>
</evidence>
<dbReference type="InterPro" id="IPR002974">
    <property type="entry name" value="Cyt_P450_E_CYP52_ascomycetes"/>
</dbReference>
<evidence type="ECO:0000256" key="10">
    <source>
        <dbReference type="ARBA" id="ARBA00023033"/>
    </source>
</evidence>
<keyword evidence="10 13" id="KW-0503">Monooxygenase</keyword>
<dbReference type="InterPro" id="IPR002402">
    <property type="entry name" value="Cyt_P450_E_grp-II"/>
</dbReference>
<comment type="cofactor">
    <cofactor evidence="1">
        <name>heme</name>
        <dbReference type="ChEBI" id="CHEBI:30413"/>
    </cofactor>
</comment>
<comment type="similarity">
    <text evidence="3 13">Belongs to the cytochrome P450 family.</text>
</comment>
<dbReference type="PRINTS" id="PR00385">
    <property type="entry name" value="P450"/>
</dbReference>
<keyword evidence="9 13" id="KW-0408">Iron</keyword>
<dbReference type="PROSITE" id="PS00086">
    <property type="entry name" value="CYTOCHROME_P450"/>
    <property type="match status" value="1"/>
</dbReference>
<name>A0ABQ0CLX5_9HYPO</name>
<dbReference type="InterPro" id="IPR047146">
    <property type="entry name" value="Cyt_P450_E_CYP52_fungi"/>
</dbReference>
<keyword evidence="8 13" id="KW-0560">Oxidoreductase</keyword>
<reference evidence="15" key="1">
    <citation type="submission" date="2024-06" db="EMBL/GenBank/DDBJ databases">
        <title>Draft Genome Sequences of Epichloe bromicola Strains Isolated from Elymus ciliaris.</title>
        <authorList>
            <consortium name="Epichloe bromicola genome sequencing consortium"/>
            <person name="Miura A."/>
            <person name="Imano S."/>
            <person name="Ashida A."/>
            <person name="Sato I."/>
            <person name="Chiba S."/>
            <person name="Tanaka A."/>
            <person name="Camagna M."/>
            <person name="Takemoto D."/>
        </authorList>
    </citation>
    <scope>NUCLEOTIDE SEQUENCE [LARGE SCALE GENOMIC DNA]</scope>
    <source>
        <strain evidence="15">DP</strain>
    </source>
</reference>
<keyword evidence="7" id="KW-1133">Transmembrane helix</keyword>
<evidence type="ECO:0000256" key="7">
    <source>
        <dbReference type="ARBA" id="ARBA00022989"/>
    </source>
</evidence>
<gene>
    <name evidence="14" type="primary">g2821</name>
    <name evidence="14" type="ORF">EsDP_00002821</name>
</gene>
<protein>
    <recommendedName>
        <fullName evidence="16">Cytochrome P450 52A12</fullName>
    </recommendedName>
</protein>
<keyword evidence="6 13" id="KW-0479">Metal-binding</keyword>
<dbReference type="PANTHER" id="PTHR24287:SF1">
    <property type="entry name" value="P450, PUTATIVE (EUROFUNG)-RELATED"/>
    <property type="match status" value="1"/>
</dbReference>
<dbReference type="CDD" id="cd11063">
    <property type="entry name" value="CYP52"/>
    <property type="match status" value="1"/>
</dbReference>
<organism evidence="14 15">
    <name type="scientific">Epichloe bromicola</name>
    <dbReference type="NCBI Taxonomy" id="79588"/>
    <lineage>
        <taxon>Eukaryota</taxon>
        <taxon>Fungi</taxon>
        <taxon>Dikarya</taxon>
        <taxon>Ascomycota</taxon>
        <taxon>Pezizomycotina</taxon>
        <taxon>Sordariomycetes</taxon>
        <taxon>Hypocreomycetidae</taxon>
        <taxon>Hypocreales</taxon>
        <taxon>Clavicipitaceae</taxon>
        <taxon>Epichloe</taxon>
    </lineage>
</organism>
<evidence type="ECO:0000256" key="1">
    <source>
        <dbReference type="ARBA" id="ARBA00001971"/>
    </source>
</evidence>
<evidence type="ECO:0000256" key="5">
    <source>
        <dbReference type="ARBA" id="ARBA00022692"/>
    </source>
</evidence>
<evidence type="ECO:0000256" key="4">
    <source>
        <dbReference type="ARBA" id="ARBA00022617"/>
    </source>
</evidence>
<evidence type="ECO:0000256" key="9">
    <source>
        <dbReference type="ARBA" id="ARBA00023004"/>
    </source>
</evidence>
<keyword evidence="15" id="KW-1185">Reference proteome</keyword>
<evidence type="ECO:0000256" key="8">
    <source>
        <dbReference type="ARBA" id="ARBA00023002"/>
    </source>
</evidence>
<keyword evidence="4 13" id="KW-0349">Heme</keyword>
<dbReference type="InterPro" id="IPR001128">
    <property type="entry name" value="Cyt_P450"/>
</dbReference>
<dbReference type="EMBL" id="BAAFGZ010000081">
    <property type="protein sequence ID" value="GAB0134450.1"/>
    <property type="molecule type" value="Genomic_DNA"/>
</dbReference>